<dbReference type="FunCoup" id="S8FKP3">
    <property type="interactions" value="82"/>
</dbReference>
<evidence type="ECO:0000256" key="3">
    <source>
        <dbReference type="ARBA" id="ARBA00022763"/>
    </source>
</evidence>
<dbReference type="InterPro" id="IPR035901">
    <property type="entry name" value="GIY-YIG_endonuc_sf"/>
</dbReference>
<evidence type="ECO:0000256" key="2">
    <source>
        <dbReference type="ARBA" id="ARBA00022759"/>
    </source>
</evidence>
<dbReference type="PANTHER" id="PTHR20208">
    <property type="entry name" value="STRUCTURE-SPECIFIC ENDONUCLEASE SUBUNIT SLX1"/>
    <property type="match status" value="1"/>
</dbReference>
<keyword evidence="7" id="KW-0539">Nucleus</keyword>
<protein>
    <recommendedName>
        <fullName evidence="8">GIY-YIG domain-containing protein</fullName>
    </recommendedName>
</protein>
<evidence type="ECO:0000259" key="8">
    <source>
        <dbReference type="PROSITE" id="PS50164"/>
    </source>
</evidence>
<dbReference type="HAMAP" id="MF_03100">
    <property type="entry name" value="Endonuc_su_Slx1"/>
    <property type="match status" value="1"/>
</dbReference>
<dbReference type="HOGENOM" id="CLU_030739_1_1_1"/>
<keyword evidence="10" id="KW-1185">Reference proteome</keyword>
<feature type="domain" description="GIY-YIG" evidence="8">
    <location>
        <begin position="16"/>
        <end position="98"/>
    </location>
</feature>
<gene>
    <name evidence="9" type="ORF">FOMPIDRAFT_1119107</name>
</gene>
<dbReference type="FunFam" id="3.40.1440.10:FF:000006">
    <property type="entry name" value="Structure-specific endonuclease subunit SLX1"/>
    <property type="match status" value="1"/>
</dbReference>
<evidence type="ECO:0000256" key="4">
    <source>
        <dbReference type="ARBA" id="ARBA00022801"/>
    </source>
</evidence>
<evidence type="ECO:0000313" key="10">
    <source>
        <dbReference type="Proteomes" id="UP000015241"/>
    </source>
</evidence>
<dbReference type="GO" id="GO:0008821">
    <property type="term" value="F:crossover junction DNA endonuclease activity"/>
    <property type="evidence" value="ECO:0007669"/>
    <property type="project" value="TreeGrafter"/>
</dbReference>
<keyword evidence="5" id="KW-0233">DNA recombination</keyword>
<dbReference type="Gene3D" id="3.40.1440.10">
    <property type="entry name" value="GIY-YIG endonuclease"/>
    <property type="match status" value="1"/>
</dbReference>
<name>S8FKP3_FOMSC</name>
<organism evidence="9 10">
    <name type="scientific">Fomitopsis schrenkii</name>
    <name type="common">Brown rot fungus</name>
    <dbReference type="NCBI Taxonomy" id="2126942"/>
    <lineage>
        <taxon>Eukaryota</taxon>
        <taxon>Fungi</taxon>
        <taxon>Dikarya</taxon>
        <taxon>Basidiomycota</taxon>
        <taxon>Agaricomycotina</taxon>
        <taxon>Agaricomycetes</taxon>
        <taxon>Polyporales</taxon>
        <taxon>Fomitopsis</taxon>
    </lineage>
</organism>
<dbReference type="GO" id="GO:0017108">
    <property type="term" value="F:5'-flap endonuclease activity"/>
    <property type="evidence" value="ECO:0007669"/>
    <property type="project" value="InterPro"/>
</dbReference>
<proteinExistence type="inferred from homology"/>
<keyword evidence="1" id="KW-0540">Nuclease</keyword>
<dbReference type="Proteomes" id="UP000015241">
    <property type="component" value="Unassembled WGS sequence"/>
</dbReference>
<evidence type="ECO:0000256" key="1">
    <source>
        <dbReference type="ARBA" id="ARBA00022722"/>
    </source>
</evidence>
<keyword evidence="3" id="KW-0227">DNA damage</keyword>
<dbReference type="Pfam" id="PF21202">
    <property type="entry name" value="SLX1_C"/>
    <property type="match status" value="1"/>
</dbReference>
<dbReference type="eggNOG" id="KOG3005">
    <property type="taxonomic scope" value="Eukaryota"/>
</dbReference>
<dbReference type="InterPro" id="IPR013083">
    <property type="entry name" value="Znf_RING/FYVE/PHD"/>
</dbReference>
<dbReference type="InterPro" id="IPR048749">
    <property type="entry name" value="SLX1_C"/>
</dbReference>
<accession>S8FKP3</accession>
<evidence type="ECO:0000256" key="6">
    <source>
        <dbReference type="ARBA" id="ARBA00023204"/>
    </source>
</evidence>
<dbReference type="CDD" id="cd10455">
    <property type="entry name" value="GIY-YIG_SLX1"/>
    <property type="match status" value="1"/>
</dbReference>
<dbReference type="STRING" id="743788.S8FKP3"/>
<dbReference type="GO" id="GO:0000724">
    <property type="term" value="P:double-strand break repair via homologous recombination"/>
    <property type="evidence" value="ECO:0007669"/>
    <property type="project" value="TreeGrafter"/>
</dbReference>
<dbReference type="InterPro" id="IPR027520">
    <property type="entry name" value="Slx1"/>
</dbReference>
<dbReference type="Pfam" id="PF01541">
    <property type="entry name" value="GIY-YIG"/>
    <property type="match status" value="1"/>
</dbReference>
<dbReference type="InParanoid" id="S8FKP3"/>
<keyword evidence="2" id="KW-0255">Endonuclease</keyword>
<dbReference type="PANTHER" id="PTHR20208:SF10">
    <property type="entry name" value="STRUCTURE-SPECIFIC ENDONUCLEASE SUBUNIT SLX1"/>
    <property type="match status" value="1"/>
</dbReference>
<dbReference type="PROSITE" id="PS50164">
    <property type="entry name" value="GIY_YIG"/>
    <property type="match status" value="1"/>
</dbReference>
<dbReference type="InterPro" id="IPR000305">
    <property type="entry name" value="GIY-YIG_endonuc"/>
</dbReference>
<dbReference type="SUPFAM" id="SSF82771">
    <property type="entry name" value="GIY-YIG endonuclease"/>
    <property type="match status" value="1"/>
</dbReference>
<feature type="non-terminal residue" evidence="9">
    <location>
        <position position="294"/>
    </location>
</feature>
<dbReference type="OrthoDB" id="24645at2759"/>
<keyword evidence="4" id="KW-0378">Hydrolase</keyword>
<dbReference type="EMBL" id="KE504138">
    <property type="protein sequence ID" value="EPT01956.1"/>
    <property type="molecule type" value="Genomic_DNA"/>
</dbReference>
<dbReference type="GO" id="GO:0033557">
    <property type="term" value="C:Slx1-Slx4 complex"/>
    <property type="evidence" value="ECO:0007669"/>
    <property type="project" value="InterPro"/>
</dbReference>
<evidence type="ECO:0000256" key="5">
    <source>
        <dbReference type="ARBA" id="ARBA00023172"/>
    </source>
</evidence>
<keyword evidence="6" id="KW-0234">DNA repair</keyword>
<dbReference type="InterPro" id="IPR050381">
    <property type="entry name" value="SLX1_endonuclease"/>
</dbReference>
<dbReference type="Gene3D" id="3.30.40.10">
    <property type="entry name" value="Zinc/RING finger domain, C3HC4 (zinc finger)"/>
    <property type="match status" value="1"/>
</dbReference>
<reference evidence="9 10" key="1">
    <citation type="journal article" date="2012" name="Science">
        <title>The Paleozoic origin of enzymatic lignin decomposition reconstructed from 31 fungal genomes.</title>
        <authorList>
            <person name="Floudas D."/>
            <person name="Binder M."/>
            <person name="Riley R."/>
            <person name="Barry K."/>
            <person name="Blanchette R.A."/>
            <person name="Henrissat B."/>
            <person name="Martinez A.T."/>
            <person name="Otillar R."/>
            <person name="Spatafora J.W."/>
            <person name="Yadav J.S."/>
            <person name="Aerts A."/>
            <person name="Benoit I."/>
            <person name="Boyd A."/>
            <person name="Carlson A."/>
            <person name="Copeland A."/>
            <person name="Coutinho P.M."/>
            <person name="de Vries R.P."/>
            <person name="Ferreira P."/>
            <person name="Findley K."/>
            <person name="Foster B."/>
            <person name="Gaskell J."/>
            <person name="Glotzer D."/>
            <person name="Gorecki P."/>
            <person name="Heitman J."/>
            <person name="Hesse C."/>
            <person name="Hori C."/>
            <person name="Igarashi K."/>
            <person name="Jurgens J.A."/>
            <person name="Kallen N."/>
            <person name="Kersten P."/>
            <person name="Kohler A."/>
            <person name="Kuees U."/>
            <person name="Kumar T.K.A."/>
            <person name="Kuo A."/>
            <person name="LaButti K."/>
            <person name="Larrondo L.F."/>
            <person name="Lindquist E."/>
            <person name="Ling A."/>
            <person name="Lombard V."/>
            <person name="Lucas S."/>
            <person name="Lundell T."/>
            <person name="Martin R."/>
            <person name="McLaughlin D.J."/>
            <person name="Morgenstern I."/>
            <person name="Morin E."/>
            <person name="Murat C."/>
            <person name="Nagy L.G."/>
            <person name="Nolan M."/>
            <person name="Ohm R.A."/>
            <person name="Patyshakuliyeva A."/>
            <person name="Rokas A."/>
            <person name="Ruiz-Duenas F.J."/>
            <person name="Sabat G."/>
            <person name="Salamov A."/>
            <person name="Samejima M."/>
            <person name="Schmutz J."/>
            <person name="Slot J.C."/>
            <person name="St John F."/>
            <person name="Stenlid J."/>
            <person name="Sun H."/>
            <person name="Sun S."/>
            <person name="Syed K."/>
            <person name="Tsang A."/>
            <person name="Wiebenga A."/>
            <person name="Young D."/>
            <person name="Pisabarro A."/>
            <person name="Eastwood D.C."/>
            <person name="Martin F."/>
            <person name="Cullen D."/>
            <person name="Grigoriev I.V."/>
            <person name="Hibbett D.S."/>
        </authorList>
    </citation>
    <scope>NUCLEOTIDE SEQUENCE</scope>
    <source>
        <strain evidence="10">FP-58527</strain>
    </source>
</reference>
<dbReference type="AlphaFoldDB" id="S8FKP3"/>
<evidence type="ECO:0000256" key="7">
    <source>
        <dbReference type="ARBA" id="ARBA00023242"/>
    </source>
</evidence>
<sequence>MPRKVKSTLVDHRFPRFYACYLLKSIRTPRATATYIGSTPSPPRRIRQHNGEITQGAWKTKHNRPWVMQMIVYGFPSKLTALQFEWAWQHPHISRHLRGEDGKAVFQMNGKSRYLRTNVSIARSMICSHPYNTWPLHVKFFTTEAEKAWNDSVRDSGNSALPQGFSCTLELEGVDGKSGDVGTGRKGPMDVNDTAFISEHLNKWTAHLGSGKQLKCSVCGEPMTRQHIDPLNVALCPTPSCTATSHLSCLCSDFLKHEHASSEGPAIIPRGGECQSCQTYVLWGDVVRGCYRRR</sequence>
<evidence type="ECO:0000313" key="9">
    <source>
        <dbReference type="EMBL" id="EPT01956.1"/>
    </source>
</evidence>